<dbReference type="GO" id="GO:0016740">
    <property type="term" value="F:transferase activity"/>
    <property type="evidence" value="ECO:0007669"/>
    <property type="project" value="UniProtKB-KW"/>
</dbReference>
<accession>A0A6B3TNE7</accession>
<feature type="domain" description="Glycosyltransferase 2-like" evidence="1">
    <location>
        <begin position="576"/>
        <end position="697"/>
    </location>
</feature>
<dbReference type="RefSeq" id="WP_163250705.1">
    <property type="nucleotide sequence ID" value="NZ_JAAIUV010000005.1"/>
</dbReference>
<protein>
    <submittedName>
        <fullName evidence="2">Glycosyltransferase</fullName>
    </submittedName>
</protein>
<dbReference type="Pfam" id="PF00535">
    <property type="entry name" value="Glycos_transf_2"/>
    <property type="match status" value="1"/>
</dbReference>
<dbReference type="SUPFAM" id="SSF53448">
    <property type="entry name" value="Nucleotide-diphospho-sugar transferases"/>
    <property type="match status" value="1"/>
</dbReference>
<dbReference type="InterPro" id="IPR001173">
    <property type="entry name" value="Glyco_trans_2-like"/>
</dbReference>
<proteinExistence type="predicted"/>
<keyword evidence="2" id="KW-0808">Transferase</keyword>
<keyword evidence="3" id="KW-1185">Reference proteome</keyword>
<reference evidence="2" key="1">
    <citation type="submission" date="2020-02" db="EMBL/GenBank/DDBJ databases">
        <title>Bacillus sedimentmangrovi sp. nov., isolated from sediment of the mangrove ecosystem.</title>
        <authorList>
            <person name="Liu G."/>
        </authorList>
    </citation>
    <scope>NUCLEOTIDE SEQUENCE [LARGE SCALE GENOMIC DNA]</scope>
    <source>
        <strain evidence="2">SgZ-7</strain>
    </source>
</reference>
<dbReference type="Proteomes" id="UP000481621">
    <property type="component" value="Unassembled WGS sequence"/>
</dbReference>
<gene>
    <name evidence="2" type="ORF">G4Z05_04690</name>
</gene>
<dbReference type="InterPro" id="IPR029044">
    <property type="entry name" value="Nucleotide-diphossugar_trans"/>
</dbReference>
<dbReference type="AlphaFoldDB" id="A0A6B3TNE7"/>
<organism evidence="2 3">
    <name type="scientific">Neobacillus thermocopriae</name>
    <dbReference type="NCBI Taxonomy" id="1215031"/>
    <lineage>
        <taxon>Bacteria</taxon>
        <taxon>Bacillati</taxon>
        <taxon>Bacillota</taxon>
        <taxon>Bacilli</taxon>
        <taxon>Bacillales</taxon>
        <taxon>Bacillaceae</taxon>
        <taxon>Neobacillus</taxon>
    </lineage>
</organism>
<dbReference type="EMBL" id="JAAIUV010000005">
    <property type="protein sequence ID" value="NEX78188.1"/>
    <property type="molecule type" value="Genomic_DNA"/>
</dbReference>
<evidence type="ECO:0000259" key="1">
    <source>
        <dbReference type="Pfam" id="PF00535"/>
    </source>
</evidence>
<sequence>MDERAIQQRLSTLSRLKLKLKLDIENEKNLIEKGGIKKPVSNPTPPPVANSQNKLDVNKKAEYLRLRDKQSDKNFFNKIKPLLEQIPESNGSRYFEKLKVNIGIIADEFLFNSYKDIANFIYITRENYKKYSKKLDVFLVVSTWKGLNMEWKGLGNPKIRKHRQDLKQIIEFYRSQGTKIVFYSKEDPVNYEIFIDIAKMCDYIFTTAEEKISDYQRDCKNENVFVLDFGINPMYHNPIGIKKFPKRKEVLFTGSWYEKYPHRQKDTRTLFDGVIESKRDLKIIDRNYELNLEAYFFPEKYLKYVSPSVDHHYLQKLHKMFDWAINLNTVQDSNTMFANRVYELQALGNVLLSNYSVGVNNRFPNVFLVNNKNEIKDILNGFSEEEVFEHQVQGIRNVMTDHTSYLRIEELLDRIGFKLQIKKKKVAVLIEKYTPQLKEMFEHQTYPHKELFLIKDFSEEQKNEYDFITFFEDQKFYGEFYLEDMINGFKYTNSDYITKDAYYDGDKWIQGKEFDYVNTVTDKYRTVFWSQSFSLNELLELKGPKEIPNGFSIDRFEFNNQIVKKKETKPVNYKLSVIIASYNNGKHLLNKCFNSLRRSSLFKDMEIVIVDDGSTDNYTPMIIRRLEREFANVKSFFYQDGGSGSASRPRNKGFELTTAPYITYLDPDNEAINDGYYHLYKEISKNRYDMVVGNMLKLDTKAADFDYYKTAVHFNGSDVISKNVKEYLVKSQFKAMSIQALIFKRELIVDHSLKMVEGAAGEDTLFFQELLLNSKKTKVINLPIHIYYAAVSGSTVNTISKRFFEKYLLLEKTRVKVLKENGLLQDFLDKRFDFYFKGWYLEKLKHVTRDEALDSIKILVEIYDLYRNDFNPTSEQVIRFKELSASRKYEEIKKLFAS</sequence>
<dbReference type="PANTHER" id="PTHR43685">
    <property type="entry name" value="GLYCOSYLTRANSFERASE"/>
    <property type="match status" value="1"/>
</dbReference>
<dbReference type="PANTHER" id="PTHR43685:SF2">
    <property type="entry name" value="GLYCOSYLTRANSFERASE 2-LIKE DOMAIN-CONTAINING PROTEIN"/>
    <property type="match status" value="1"/>
</dbReference>
<evidence type="ECO:0000313" key="2">
    <source>
        <dbReference type="EMBL" id="NEX78188.1"/>
    </source>
</evidence>
<dbReference type="CDD" id="cd00761">
    <property type="entry name" value="Glyco_tranf_GTA_type"/>
    <property type="match status" value="1"/>
</dbReference>
<name>A0A6B3TNE7_9BACI</name>
<dbReference type="InterPro" id="IPR050834">
    <property type="entry name" value="Glycosyltransf_2"/>
</dbReference>
<comment type="caution">
    <text evidence="2">The sequence shown here is derived from an EMBL/GenBank/DDBJ whole genome shotgun (WGS) entry which is preliminary data.</text>
</comment>
<evidence type="ECO:0000313" key="3">
    <source>
        <dbReference type="Proteomes" id="UP000481621"/>
    </source>
</evidence>
<dbReference type="Gene3D" id="3.90.550.10">
    <property type="entry name" value="Spore Coat Polysaccharide Biosynthesis Protein SpsA, Chain A"/>
    <property type="match status" value="1"/>
</dbReference>